<protein>
    <submittedName>
        <fullName evidence="1">Uncharacterized conserved protein, DUF4415 family</fullName>
    </submittedName>
</protein>
<proteinExistence type="predicted"/>
<dbReference type="Pfam" id="PF14384">
    <property type="entry name" value="BrnA_antitoxin"/>
    <property type="match status" value="1"/>
</dbReference>
<dbReference type="Proteomes" id="UP000190102">
    <property type="component" value="Unassembled WGS sequence"/>
</dbReference>
<dbReference type="RefSeq" id="WP_208610563.1">
    <property type="nucleotide sequence ID" value="NZ_FUWR01000007.1"/>
</dbReference>
<organism evidence="1 2">
    <name type="scientific">Trichlorobacter thiogenes</name>
    <dbReference type="NCBI Taxonomy" id="115783"/>
    <lineage>
        <taxon>Bacteria</taxon>
        <taxon>Pseudomonadati</taxon>
        <taxon>Thermodesulfobacteriota</taxon>
        <taxon>Desulfuromonadia</taxon>
        <taxon>Geobacterales</taxon>
        <taxon>Geobacteraceae</taxon>
        <taxon>Trichlorobacter</taxon>
    </lineage>
</organism>
<sequence length="115" mass="13019">MAKIARRTSDEIKELRSKGKIMTDKERVSNLSEAEVERMAMADPDNFLKTDEDWAQATIHRPGTRGPQKAPTKKSIAIRLSQDVVDNFKSSGAGWQSRIDDALRTYLKEHPLKHA</sequence>
<evidence type="ECO:0000313" key="1">
    <source>
        <dbReference type="EMBL" id="SJZ78800.1"/>
    </source>
</evidence>
<dbReference type="STRING" id="115783.SAMN02745119_01640"/>
<keyword evidence="2" id="KW-1185">Reference proteome</keyword>
<dbReference type="EMBL" id="FUWR01000007">
    <property type="protein sequence ID" value="SJZ78800.1"/>
    <property type="molecule type" value="Genomic_DNA"/>
</dbReference>
<name>A0A1T4NHQ0_9BACT</name>
<gene>
    <name evidence="1" type="ORF">SAMN02745119_01640</name>
</gene>
<dbReference type="InterPro" id="IPR025528">
    <property type="entry name" value="BrnA_antitoxin"/>
</dbReference>
<accession>A0A1T4NHQ0</accession>
<reference evidence="2" key="1">
    <citation type="submission" date="2017-02" db="EMBL/GenBank/DDBJ databases">
        <authorList>
            <person name="Varghese N."/>
            <person name="Submissions S."/>
        </authorList>
    </citation>
    <scope>NUCLEOTIDE SEQUENCE [LARGE SCALE GENOMIC DNA]</scope>
    <source>
        <strain evidence="2">ATCC BAA-34</strain>
    </source>
</reference>
<evidence type="ECO:0000313" key="2">
    <source>
        <dbReference type="Proteomes" id="UP000190102"/>
    </source>
</evidence>
<dbReference type="AlphaFoldDB" id="A0A1T4NHQ0"/>